<dbReference type="EC" id="2.7.11.1" evidence="2"/>
<dbReference type="InterPro" id="IPR011009">
    <property type="entry name" value="Kinase-like_dom_sf"/>
</dbReference>
<proteinExistence type="predicted"/>
<dbReference type="GO" id="GO:0004674">
    <property type="term" value="F:protein serine/threonine kinase activity"/>
    <property type="evidence" value="ECO:0007669"/>
    <property type="project" value="UniProtKB-EC"/>
</dbReference>
<organism evidence="2 3">
    <name type="scientific">Longispora fulva</name>
    <dbReference type="NCBI Taxonomy" id="619741"/>
    <lineage>
        <taxon>Bacteria</taxon>
        <taxon>Bacillati</taxon>
        <taxon>Actinomycetota</taxon>
        <taxon>Actinomycetes</taxon>
        <taxon>Micromonosporales</taxon>
        <taxon>Micromonosporaceae</taxon>
        <taxon>Longispora</taxon>
    </lineage>
</organism>
<dbReference type="RefSeq" id="WP_197004434.1">
    <property type="nucleotide sequence ID" value="NZ_BONS01000020.1"/>
</dbReference>
<evidence type="ECO:0000313" key="2">
    <source>
        <dbReference type="EMBL" id="MBG6137584.1"/>
    </source>
</evidence>
<reference evidence="2" key="1">
    <citation type="submission" date="2020-11" db="EMBL/GenBank/DDBJ databases">
        <title>Sequencing the genomes of 1000 actinobacteria strains.</title>
        <authorList>
            <person name="Klenk H.-P."/>
        </authorList>
    </citation>
    <scope>NUCLEOTIDE SEQUENCE</scope>
    <source>
        <strain evidence="2">DSM 45356</strain>
    </source>
</reference>
<evidence type="ECO:0000259" key="1">
    <source>
        <dbReference type="PROSITE" id="PS50011"/>
    </source>
</evidence>
<dbReference type="GO" id="GO:0005524">
    <property type="term" value="F:ATP binding"/>
    <property type="evidence" value="ECO:0007669"/>
    <property type="project" value="InterPro"/>
</dbReference>
<dbReference type="Proteomes" id="UP000622552">
    <property type="component" value="Unassembled WGS sequence"/>
</dbReference>
<dbReference type="Gene3D" id="3.30.200.20">
    <property type="entry name" value="Phosphorylase Kinase, domain 1"/>
    <property type="match status" value="1"/>
</dbReference>
<feature type="domain" description="Protein kinase" evidence="1">
    <location>
        <begin position="25"/>
        <end position="265"/>
    </location>
</feature>
<protein>
    <submittedName>
        <fullName evidence="2">Serine/threonine-protein kinase</fullName>
        <ecNumber evidence="2">2.7.11.1</ecNumber>
    </submittedName>
</protein>
<dbReference type="EMBL" id="JADOUF010000001">
    <property type="protein sequence ID" value="MBG6137584.1"/>
    <property type="molecule type" value="Genomic_DNA"/>
</dbReference>
<dbReference type="InterPro" id="IPR000719">
    <property type="entry name" value="Prot_kinase_dom"/>
</dbReference>
<gene>
    <name evidence="2" type="ORF">IW245_003778</name>
</gene>
<keyword evidence="2" id="KW-0418">Kinase</keyword>
<sequence length="265" mass="29376">MSHPLLDIAAVDAVEPYLDRVGEVFRTFDRQGSGCVAYGVEVDARRWFVKTARTPAADASLRRAVAFHAMVRHPAIVPLRHAITVGETLALVYSWQRGEVLHHRGQSRRDPAGALARFRQRPVPEVRRALGRVLDAHLAVERAGMVAVDLTEGALLYDFGTGTMVLCDMDGYRPGPFTPTGQVSGAVRLMAPEEYPYRPDSVIDIRTTVYTLGRIIRTLLDGEDDESAWRGTADQLDVVAVACRPEPERRFDSVRSLVAAWRKAT</sequence>
<dbReference type="Gene3D" id="1.10.510.10">
    <property type="entry name" value="Transferase(Phosphotransferase) domain 1"/>
    <property type="match status" value="1"/>
</dbReference>
<accession>A0A8J7KK30</accession>
<comment type="caution">
    <text evidence="2">The sequence shown here is derived from an EMBL/GenBank/DDBJ whole genome shotgun (WGS) entry which is preliminary data.</text>
</comment>
<dbReference type="AlphaFoldDB" id="A0A8J7KK30"/>
<evidence type="ECO:0000313" key="3">
    <source>
        <dbReference type="Proteomes" id="UP000622552"/>
    </source>
</evidence>
<dbReference type="PROSITE" id="PS50011">
    <property type="entry name" value="PROTEIN_KINASE_DOM"/>
    <property type="match status" value="1"/>
</dbReference>
<keyword evidence="2" id="KW-0808">Transferase</keyword>
<keyword evidence="3" id="KW-1185">Reference proteome</keyword>
<name>A0A8J7KK30_9ACTN</name>
<dbReference type="SUPFAM" id="SSF56112">
    <property type="entry name" value="Protein kinase-like (PK-like)"/>
    <property type="match status" value="1"/>
</dbReference>